<gene>
    <name evidence="2" type="ORF">AURDEDRAFT_178768</name>
</gene>
<dbReference type="AlphaFoldDB" id="J0WKB8"/>
<evidence type="ECO:0000313" key="2">
    <source>
        <dbReference type="EMBL" id="EJD32200.1"/>
    </source>
</evidence>
<dbReference type="InParanoid" id="J0WKB8"/>
<dbReference type="EMBL" id="JH689226">
    <property type="protein sequence ID" value="EJD32200.1"/>
    <property type="molecule type" value="Genomic_DNA"/>
</dbReference>
<protein>
    <submittedName>
        <fullName evidence="2">Uncharacterized protein</fullName>
    </submittedName>
</protein>
<accession>J0WKB8</accession>
<reference evidence="3" key="1">
    <citation type="journal article" date="2012" name="Science">
        <title>The Paleozoic origin of enzymatic lignin decomposition reconstructed from 31 fungal genomes.</title>
        <authorList>
            <person name="Floudas D."/>
            <person name="Binder M."/>
            <person name="Riley R."/>
            <person name="Barry K."/>
            <person name="Blanchette R.A."/>
            <person name="Henrissat B."/>
            <person name="Martinez A.T."/>
            <person name="Otillar R."/>
            <person name="Spatafora J.W."/>
            <person name="Yadav J.S."/>
            <person name="Aerts A."/>
            <person name="Benoit I."/>
            <person name="Boyd A."/>
            <person name="Carlson A."/>
            <person name="Copeland A."/>
            <person name="Coutinho P.M."/>
            <person name="de Vries R.P."/>
            <person name="Ferreira P."/>
            <person name="Findley K."/>
            <person name="Foster B."/>
            <person name="Gaskell J."/>
            <person name="Glotzer D."/>
            <person name="Gorecki P."/>
            <person name="Heitman J."/>
            <person name="Hesse C."/>
            <person name="Hori C."/>
            <person name="Igarashi K."/>
            <person name="Jurgens J.A."/>
            <person name="Kallen N."/>
            <person name="Kersten P."/>
            <person name="Kohler A."/>
            <person name="Kuees U."/>
            <person name="Kumar T.K.A."/>
            <person name="Kuo A."/>
            <person name="LaButti K."/>
            <person name="Larrondo L.F."/>
            <person name="Lindquist E."/>
            <person name="Ling A."/>
            <person name="Lombard V."/>
            <person name="Lucas S."/>
            <person name="Lundell T."/>
            <person name="Martin R."/>
            <person name="McLaughlin D.J."/>
            <person name="Morgenstern I."/>
            <person name="Morin E."/>
            <person name="Murat C."/>
            <person name="Nagy L.G."/>
            <person name="Nolan M."/>
            <person name="Ohm R.A."/>
            <person name="Patyshakuliyeva A."/>
            <person name="Rokas A."/>
            <person name="Ruiz-Duenas F.J."/>
            <person name="Sabat G."/>
            <person name="Salamov A."/>
            <person name="Samejima M."/>
            <person name="Schmutz J."/>
            <person name="Slot J.C."/>
            <person name="St John F."/>
            <person name="Stenlid J."/>
            <person name="Sun H."/>
            <person name="Sun S."/>
            <person name="Syed K."/>
            <person name="Tsang A."/>
            <person name="Wiebenga A."/>
            <person name="Young D."/>
            <person name="Pisabarro A."/>
            <person name="Eastwood D.C."/>
            <person name="Martin F."/>
            <person name="Cullen D."/>
            <person name="Grigoriev I.V."/>
            <person name="Hibbett D.S."/>
        </authorList>
    </citation>
    <scope>NUCLEOTIDE SEQUENCE [LARGE SCALE GENOMIC DNA]</scope>
    <source>
        <strain evidence="3">TFB10046</strain>
    </source>
</reference>
<evidence type="ECO:0000256" key="1">
    <source>
        <dbReference type="SAM" id="MobiDB-lite"/>
    </source>
</evidence>
<feature type="compositionally biased region" description="Basic and acidic residues" evidence="1">
    <location>
        <begin position="66"/>
        <end position="78"/>
    </location>
</feature>
<sequence length="124" mass="12614">MGISALLNEPSGAVRDASVPVDVYNDHQGSGPHLLQGRTSATDGHGRSSSSREVLPSGYSGAWASEDERSAARSEGCRLRPGGRRPLTQESAVSAAAGPHVAALAACARESRPLCPPAVATALA</sequence>
<keyword evidence="3" id="KW-1185">Reference proteome</keyword>
<proteinExistence type="predicted"/>
<evidence type="ECO:0000313" key="3">
    <source>
        <dbReference type="Proteomes" id="UP000006514"/>
    </source>
</evidence>
<dbReference type="KEGG" id="adl:AURDEDRAFT_178768"/>
<dbReference type="Proteomes" id="UP000006514">
    <property type="component" value="Unassembled WGS sequence"/>
</dbReference>
<feature type="compositionally biased region" description="Polar residues" evidence="1">
    <location>
        <begin position="37"/>
        <end position="52"/>
    </location>
</feature>
<name>J0WKB8_AURST</name>
<organism evidence="2 3">
    <name type="scientific">Auricularia subglabra (strain TFB-10046 / SS5)</name>
    <name type="common">White-rot fungus</name>
    <name type="synonym">Auricularia delicata (strain TFB10046)</name>
    <dbReference type="NCBI Taxonomy" id="717982"/>
    <lineage>
        <taxon>Eukaryota</taxon>
        <taxon>Fungi</taxon>
        <taxon>Dikarya</taxon>
        <taxon>Basidiomycota</taxon>
        <taxon>Agaricomycotina</taxon>
        <taxon>Agaricomycetes</taxon>
        <taxon>Auriculariales</taxon>
        <taxon>Auriculariaceae</taxon>
        <taxon>Auricularia</taxon>
    </lineage>
</organism>
<feature type="region of interest" description="Disordered" evidence="1">
    <location>
        <begin position="1"/>
        <end position="95"/>
    </location>
</feature>